<dbReference type="OrthoDB" id="198812at2"/>
<evidence type="ECO:0000313" key="2">
    <source>
        <dbReference type="Proteomes" id="UP000295620"/>
    </source>
</evidence>
<keyword evidence="2" id="KW-1185">Reference proteome</keyword>
<gene>
    <name evidence="1" type="ORF">ATK78_1333</name>
</gene>
<dbReference type="Proteomes" id="UP000295620">
    <property type="component" value="Unassembled WGS sequence"/>
</dbReference>
<dbReference type="EMBL" id="SNYC01000003">
    <property type="protein sequence ID" value="TDQ12199.1"/>
    <property type="molecule type" value="Genomic_DNA"/>
</dbReference>
<sequence length="205" mass="24374">MTTREVHEAVKVLFGNYDYPLFNSFVFEWESDFFAISKSGYSVEVEVKVSRSDFKRDFSHKPAKHTVFTRHKELAYCKKVYDESHYPLKIEGIWHTPKSSMLHWIKPCEVLPNKFYYACPEGLIKLEEVPAYAGLIYTGPIQYQAKIVKPAPFLHKNKKCFDKILLGKYYHRNNELYNMLHYFQINADLTDEQNRQLKTIFDRIR</sequence>
<proteinExistence type="predicted"/>
<dbReference type="AlphaFoldDB" id="A0A4R6T272"/>
<name>A0A4R6T272_9SPHI</name>
<reference evidence="1 2" key="1">
    <citation type="submission" date="2019-03" db="EMBL/GenBank/DDBJ databases">
        <title>Genomic Encyclopedia of Archaeal and Bacterial Type Strains, Phase II (KMG-II): from individual species to whole genera.</title>
        <authorList>
            <person name="Goeker M."/>
        </authorList>
    </citation>
    <scope>NUCLEOTIDE SEQUENCE [LARGE SCALE GENOMIC DNA]</scope>
    <source>
        <strain evidence="1 2">DSM 19035</strain>
    </source>
</reference>
<protein>
    <submittedName>
        <fullName evidence="1">Uncharacterized protein</fullName>
    </submittedName>
</protein>
<evidence type="ECO:0000313" key="1">
    <source>
        <dbReference type="EMBL" id="TDQ12199.1"/>
    </source>
</evidence>
<comment type="caution">
    <text evidence="1">The sequence shown here is derived from an EMBL/GenBank/DDBJ whole genome shotgun (WGS) entry which is preliminary data.</text>
</comment>
<dbReference type="RefSeq" id="WP_133575209.1">
    <property type="nucleotide sequence ID" value="NZ_SNYC01000003.1"/>
</dbReference>
<accession>A0A4R6T272</accession>
<organism evidence="1 2">
    <name type="scientific">Pedobacter metabolipauper</name>
    <dbReference type="NCBI Taxonomy" id="425513"/>
    <lineage>
        <taxon>Bacteria</taxon>
        <taxon>Pseudomonadati</taxon>
        <taxon>Bacteroidota</taxon>
        <taxon>Sphingobacteriia</taxon>
        <taxon>Sphingobacteriales</taxon>
        <taxon>Sphingobacteriaceae</taxon>
        <taxon>Pedobacter</taxon>
    </lineage>
</organism>